<proteinExistence type="predicted"/>
<dbReference type="AlphaFoldDB" id="A0A9D4I0K3"/>
<dbReference type="EMBL" id="JAIWYP010000011">
    <property type="protein sequence ID" value="KAH3739794.1"/>
    <property type="molecule type" value="Genomic_DNA"/>
</dbReference>
<reference evidence="1" key="2">
    <citation type="submission" date="2020-11" db="EMBL/GenBank/DDBJ databases">
        <authorList>
            <person name="McCartney M.A."/>
            <person name="Auch B."/>
            <person name="Kono T."/>
            <person name="Mallez S."/>
            <person name="Becker A."/>
            <person name="Gohl D.M."/>
            <person name="Silverstein K.A.T."/>
            <person name="Koren S."/>
            <person name="Bechman K.B."/>
            <person name="Herman A."/>
            <person name="Abrahante J.E."/>
            <person name="Garbe J."/>
        </authorList>
    </citation>
    <scope>NUCLEOTIDE SEQUENCE</scope>
    <source>
        <strain evidence="1">Duluth1</strain>
        <tissue evidence="1">Whole animal</tissue>
    </source>
</reference>
<gene>
    <name evidence="1" type="ORF">DPMN_046484</name>
</gene>
<evidence type="ECO:0000313" key="2">
    <source>
        <dbReference type="Proteomes" id="UP000828390"/>
    </source>
</evidence>
<dbReference type="Proteomes" id="UP000828390">
    <property type="component" value="Unassembled WGS sequence"/>
</dbReference>
<comment type="caution">
    <text evidence="1">The sequence shown here is derived from an EMBL/GenBank/DDBJ whole genome shotgun (WGS) entry which is preliminary data.</text>
</comment>
<sequence length="53" mass="5999">MAIWETIPVHSIKNKTTTTTTVLLTLADRVAPDHVAPIRWLVWGTFGVRFTHV</sequence>
<reference evidence="1" key="1">
    <citation type="journal article" date="2019" name="bioRxiv">
        <title>The Genome of the Zebra Mussel, Dreissena polymorpha: A Resource for Invasive Species Research.</title>
        <authorList>
            <person name="McCartney M.A."/>
            <person name="Auch B."/>
            <person name="Kono T."/>
            <person name="Mallez S."/>
            <person name="Zhang Y."/>
            <person name="Obille A."/>
            <person name="Becker A."/>
            <person name="Abrahante J.E."/>
            <person name="Garbe J."/>
            <person name="Badalamenti J.P."/>
            <person name="Herman A."/>
            <person name="Mangelson H."/>
            <person name="Liachko I."/>
            <person name="Sullivan S."/>
            <person name="Sone E.D."/>
            <person name="Koren S."/>
            <person name="Silverstein K.A.T."/>
            <person name="Beckman K.B."/>
            <person name="Gohl D.M."/>
        </authorList>
    </citation>
    <scope>NUCLEOTIDE SEQUENCE</scope>
    <source>
        <strain evidence="1">Duluth1</strain>
        <tissue evidence="1">Whole animal</tissue>
    </source>
</reference>
<evidence type="ECO:0000313" key="1">
    <source>
        <dbReference type="EMBL" id="KAH3739794.1"/>
    </source>
</evidence>
<accession>A0A9D4I0K3</accession>
<keyword evidence="2" id="KW-1185">Reference proteome</keyword>
<name>A0A9D4I0K3_DREPO</name>
<protein>
    <submittedName>
        <fullName evidence="1">Uncharacterized protein</fullName>
    </submittedName>
</protein>
<organism evidence="1 2">
    <name type="scientific">Dreissena polymorpha</name>
    <name type="common">Zebra mussel</name>
    <name type="synonym">Mytilus polymorpha</name>
    <dbReference type="NCBI Taxonomy" id="45954"/>
    <lineage>
        <taxon>Eukaryota</taxon>
        <taxon>Metazoa</taxon>
        <taxon>Spiralia</taxon>
        <taxon>Lophotrochozoa</taxon>
        <taxon>Mollusca</taxon>
        <taxon>Bivalvia</taxon>
        <taxon>Autobranchia</taxon>
        <taxon>Heteroconchia</taxon>
        <taxon>Euheterodonta</taxon>
        <taxon>Imparidentia</taxon>
        <taxon>Neoheterodontei</taxon>
        <taxon>Myida</taxon>
        <taxon>Dreissenoidea</taxon>
        <taxon>Dreissenidae</taxon>
        <taxon>Dreissena</taxon>
    </lineage>
</organism>